<sequence>MRLWKSRVETEHDKDVNQHAAHGEQLLSNLLALAWVIDSRDPFSGGRLWRVSRYCALLCEGIGLPIEQSASITLAGFVHDLGKIAMPDSALRKDGPLNAQDLAVIKTHPDVGARLMSGHPLSPLVLDAVHLHHEAPDGSGYPKGLKGDDIPLVARIVGLCDAFDGMTSARPGRKVRCIDSALDDIGLGLGSRFDAELGQRFVELGQEGLLGHIAGYSDDGIPLQFCLACGPTLVTRREQGLGDSVFCGNCGRHYVLETGHAEALLEAVPTGMVGTAQNLSPRPDAALIRRFVEDTARHALADLS</sequence>
<reference evidence="2" key="1">
    <citation type="submission" date="2018-06" db="EMBL/GenBank/DDBJ databases">
        <authorList>
            <person name="O'Rourke A."/>
        </authorList>
    </citation>
    <scope>NUCLEOTIDE SEQUENCE</scope>
    <source>
        <strain evidence="2">132550021-3</strain>
    </source>
</reference>
<dbReference type="AlphaFoldDB" id="A0A9Q3LP36"/>
<dbReference type="EMBL" id="QGBI01000017">
    <property type="protein sequence ID" value="MBX3891708.1"/>
    <property type="molecule type" value="Genomic_DNA"/>
</dbReference>
<dbReference type="InterPro" id="IPR052020">
    <property type="entry name" value="Cyclic_di-GMP/3'3'-cGAMP_PDE"/>
</dbReference>
<dbReference type="PANTHER" id="PTHR45228">
    <property type="entry name" value="CYCLIC DI-GMP PHOSPHODIESTERASE TM_0186-RELATED"/>
    <property type="match status" value="1"/>
</dbReference>
<comment type="caution">
    <text evidence="2">The sequence shown here is derived from an EMBL/GenBank/DDBJ whole genome shotgun (WGS) entry which is preliminary data.</text>
</comment>
<proteinExistence type="predicted"/>
<dbReference type="Proteomes" id="UP001199322">
    <property type="component" value="Unassembled WGS sequence"/>
</dbReference>
<feature type="domain" description="HD-GYP" evidence="1">
    <location>
        <begin position="22"/>
        <end position="217"/>
    </location>
</feature>
<dbReference type="PROSITE" id="PS51832">
    <property type="entry name" value="HD_GYP"/>
    <property type="match status" value="1"/>
</dbReference>
<dbReference type="SUPFAM" id="SSF109604">
    <property type="entry name" value="HD-domain/PDEase-like"/>
    <property type="match status" value="1"/>
</dbReference>
<evidence type="ECO:0000313" key="2">
    <source>
        <dbReference type="EMBL" id="MBX3891708.1"/>
    </source>
</evidence>
<evidence type="ECO:0000259" key="1">
    <source>
        <dbReference type="PROSITE" id="PS51832"/>
    </source>
</evidence>
<protein>
    <submittedName>
        <fullName evidence="2">HD domain-containing protein</fullName>
    </submittedName>
</protein>
<evidence type="ECO:0000313" key="3">
    <source>
        <dbReference type="Proteomes" id="UP001199322"/>
    </source>
</evidence>
<gene>
    <name evidence="2" type="ORF">DEE74_17745</name>
</gene>
<dbReference type="CDD" id="cd00077">
    <property type="entry name" value="HDc"/>
    <property type="match status" value="1"/>
</dbReference>
<dbReference type="InterPro" id="IPR037522">
    <property type="entry name" value="HD_GYP_dom"/>
</dbReference>
<dbReference type="InterPro" id="IPR003607">
    <property type="entry name" value="HD/PDEase_dom"/>
</dbReference>
<organism evidence="2 3">
    <name type="scientific">Ralstonia pickettii</name>
    <name type="common">Burkholderia pickettii</name>
    <dbReference type="NCBI Taxonomy" id="329"/>
    <lineage>
        <taxon>Bacteria</taxon>
        <taxon>Pseudomonadati</taxon>
        <taxon>Pseudomonadota</taxon>
        <taxon>Betaproteobacteria</taxon>
        <taxon>Burkholderiales</taxon>
        <taxon>Burkholderiaceae</taxon>
        <taxon>Ralstonia</taxon>
    </lineage>
</organism>
<dbReference type="Pfam" id="PF13487">
    <property type="entry name" value="HD_5"/>
    <property type="match status" value="1"/>
</dbReference>
<name>A0A9Q3LP36_RALPI</name>
<accession>A0A9Q3LP36</accession>
<dbReference type="GO" id="GO:0008081">
    <property type="term" value="F:phosphoric diester hydrolase activity"/>
    <property type="evidence" value="ECO:0007669"/>
    <property type="project" value="UniProtKB-ARBA"/>
</dbReference>
<dbReference type="Gene3D" id="1.10.3210.10">
    <property type="entry name" value="Hypothetical protein af1432"/>
    <property type="match status" value="1"/>
</dbReference>